<feature type="transmembrane region" description="Helical" evidence="1">
    <location>
        <begin position="83"/>
        <end position="101"/>
    </location>
</feature>
<feature type="transmembrane region" description="Helical" evidence="1">
    <location>
        <begin position="140"/>
        <end position="157"/>
    </location>
</feature>
<organism evidence="2 3">
    <name type="scientific">Streptomyces mashuensis</name>
    <dbReference type="NCBI Taxonomy" id="33904"/>
    <lineage>
        <taxon>Bacteria</taxon>
        <taxon>Bacillati</taxon>
        <taxon>Actinomycetota</taxon>
        <taxon>Actinomycetes</taxon>
        <taxon>Kitasatosporales</taxon>
        <taxon>Streptomycetaceae</taxon>
        <taxon>Streptomyces</taxon>
    </lineage>
</organism>
<evidence type="ECO:0008006" key="4">
    <source>
        <dbReference type="Google" id="ProtNLM"/>
    </source>
</evidence>
<keyword evidence="3" id="KW-1185">Reference proteome</keyword>
<sequence length="158" mass="16568">MPSLVTALVLPLVVLANGLAAGVLVGTQLGGWPLLASLPPARYVHAHAFFATRYDPFMPLCFLGTVAGDAVLALGAPHGPARWAFAAGVPLVLAAVAVSVTRNVPVNRWVRSLDPEALPADFARRDPRPGWGAWNRVRCLLAVAALVTNCLGLGLLLH</sequence>
<keyword evidence="1" id="KW-1133">Transmembrane helix</keyword>
<dbReference type="Proteomes" id="UP000638313">
    <property type="component" value="Unassembled WGS sequence"/>
</dbReference>
<dbReference type="Pfam" id="PF08592">
    <property type="entry name" value="Anthrone_oxy"/>
    <property type="match status" value="1"/>
</dbReference>
<name>A0A919B817_9ACTN</name>
<evidence type="ECO:0000313" key="2">
    <source>
        <dbReference type="EMBL" id="GHF69284.1"/>
    </source>
</evidence>
<comment type="caution">
    <text evidence="2">The sequence shown here is derived from an EMBL/GenBank/DDBJ whole genome shotgun (WGS) entry which is preliminary data.</text>
</comment>
<proteinExistence type="predicted"/>
<dbReference type="EMBL" id="BNBD01000018">
    <property type="protein sequence ID" value="GHF69284.1"/>
    <property type="molecule type" value="Genomic_DNA"/>
</dbReference>
<evidence type="ECO:0000313" key="3">
    <source>
        <dbReference type="Proteomes" id="UP000638313"/>
    </source>
</evidence>
<accession>A0A919B817</accession>
<gene>
    <name evidence="2" type="ORF">GCM10010218_58350</name>
</gene>
<keyword evidence="1" id="KW-0812">Transmembrane</keyword>
<dbReference type="InterPro" id="IPR013901">
    <property type="entry name" value="Anthrone_oxy"/>
</dbReference>
<dbReference type="RefSeq" id="WP_229891664.1">
    <property type="nucleotide sequence ID" value="NZ_BNBD01000018.1"/>
</dbReference>
<evidence type="ECO:0000256" key="1">
    <source>
        <dbReference type="SAM" id="Phobius"/>
    </source>
</evidence>
<protein>
    <recommendedName>
        <fullName evidence="4">DUF1772 domain-containing protein</fullName>
    </recommendedName>
</protein>
<reference evidence="2" key="1">
    <citation type="journal article" date="2014" name="Int. J. Syst. Evol. Microbiol.">
        <title>Complete genome sequence of Corynebacterium casei LMG S-19264T (=DSM 44701T), isolated from a smear-ripened cheese.</title>
        <authorList>
            <consortium name="US DOE Joint Genome Institute (JGI-PGF)"/>
            <person name="Walter F."/>
            <person name="Albersmeier A."/>
            <person name="Kalinowski J."/>
            <person name="Ruckert C."/>
        </authorList>
    </citation>
    <scope>NUCLEOTIDE SEQUENCE</scope>
    <source>
        <strain evidence="2">JCM 4059</strain>
    </source>
</reference>
<dbReference type="AlphaFoldDB" id="A0A919B817"/>
<keyword evidence="1" id="KW-0472">Membrane</keyword>
<reference evidence="2" key="2">
    <citation type="submission" date="2020-09" db="EMBL/GenBank/DDBJ databases">
        <authorList>
            <person name="Sun Q."/>
            <person name="Ohkuma M."/>
        </authorList>
    </citation>
    <scope>NUCLEOTIDE SEQUENCE</scope>
    <source>
        <strain evidence="2">JCM 4059</strain>
    </source>
</reference>